<feature type="region of interest" description="Disordered" evidence="9">
    <location>
        <begin position="1"/>
        <end position="41"/>
    </location>
</feature>
<keyword evidence="4" id="KW-0256">Endoplasmic reticulum</keyword>
<evidence type="ECO:0000256" key="3">
    <source>
        <dbReference type="ARBA" id="ARBA00022679"/>
    </source>
</evidence>
<evidence type="ECO:0000256" key="1">
    <source>
        <dbReference type="ARBA" id="ARBA00004240"/>
    </source>
</evidence>
<comment type="subcellular location">
    <subcellularLocation>
        <location evidence="1">Endoplasmic reticulum</location>
    </subcellularLocation>
</comment>
<dbReference type="InterPro" id="IPR019378">
    <property type="entry name" value="GDP-Fuc_O-FucTrfase"/>
</dbReference>
<keyword evidence="11" id="KW-1185">Reference proteome</keyword>
<dbReference type="Pfam" id="PF10250">
    <property type="entry name" value="O-FucT"/>
    <property type="match status" value="1"/>
</dbReference>
<organism evidence="10 11">
    <name type="scientific">Symbiodinium pilosum</name>
    <name type="common">Dinoflagellate</name>
    <dbReference type="NCBI Taxonomy" id="2952"/>
    <lineage>
        <taxon>Eukaryota</taxon>
        <taxon>Sar</taxon>
        <taxon>Alveolata</taxon>
        <taxon>Dinophyceae</taxon>
        <taxon>Suessiales</taxon>
        <taxon>Symbiodiniaceae</taxon>
        <taxon>Symbiodinium</taxon>
    </lineage>
</organism>
<evidence type="ECO:0000313" key="11">
    <source>
        <dbReference type="Proteomes" id="UP000649617"/>
    </source>
</evidence>
<evidence type="ECO:0000256" key="6">
    <source>
        <dbReference type="ARBA" id="ARBA00023277"/>
    </source>
</evidence>
<dbReference type="Gene3D" id="3.40.50.11340">
    <property type="match status" value="1"/>
</dbReference>
<evidence type="ECO:0000256" key="7">
    <source>
        <dbReference type="ARBA" id="ARBA00025803"/>
    </source>
</evidence>
<evidence type="ECO:0000256" key="4">
    <source>
        <dbReference type="ARBA" id="ARBA00022824"/>
    </source>
</evidence>
<comment type="pathway">
    <text evidence="2">Protein modification; protein glycosylation.</text>
</comment>
<reference evidence="10" key="1">
    <citation type="submission" date="2021-02" db="EMBL/GenBank/DDBJ databases">
        <authorList>
            <person name="Dougan E. K."/>
            <person name="Rhodes N."/>
            <person name="Thang M."/>
            <person name="Chan C."/>
        </authorList>
    </citation>
    <scope>NUCLEOTIDE SEQUENCE</scope>
</reference>
<protein>
    <recommendedName>
        <fullName evidence="8">GDP-fucose protein O-fucosyltransferase 2</fullName>
    </recommendedName>
</protein>
<evidence type="ECO:0000256" key="2">
    <source>
        <dbReference type="ARBA" id="ARBA00004922"/>
    </source>
</evidence>
<evidence type="ECO:0000256" key="9">
    <source>
        <dbReference type="SAM" id="MobiDB-lite"/>
    </source>
</evidence>
<dbReference type="GO" id="GO:0046922">
    <property type="term" value="F:peptide-O-fucosyltransferase activity"/>
    <property type="evidence" value="ECO:0007669"/>
    <property type="project" value="InterPro"/>
</dbReference>
<sequence>EQSESLASCAMRCDGVEGEDGTTTTTPSTTPVPKTGARAQASKDDASKDFFRYLFYDTRYHVGFMAQVEVFFVALELVSELNRRITTACKSPTGRHCWPWKLVLPPWCWVPRWYHQDAASGRPWSDLFNLEGLRAMEVQVQDSSSAGDVTVDLAAVLISSSRTPQLKDGHGDFLGFSEDMQACESHGQQVPQRGRSRNSVIYAGYCDKDIAVKRLRCGVLRESSLKGLVDLAEHAGGRSLLLKHLDALGLHAPEGSLATKFHKRLAPAPPLLAAAKKFRDLALGPLPYLGVHLRRNDYRVTHASTTPSAWAAASRINRLLRKRHLEQVFVAGDAEEGFRVDLRSKVKVALYFFSQDDGGDLPELRGQQELIELQLVSEAELGALISRSAAPVPSTNTQFAPGSTAYLARLELSAWRYFIGSAGSAFSAAVRRQRLQLGHPSSTSDEVFCANLTEENSRKRCVFSSY</sequence>
<comment type="similarity">
    <text evidence="7">Belongs to the glycosyltransferase 68 family.</text>
</comment>
<accession>A0A812R1C6</accession>
<keyword evidence="5" id="KW-0294">Fucose metabolism</keyword>
<keyword evidence="3" id="KW-0808">Transferase</keyword>
<evidence type="ECO:0000256" key="5">
    <source>
        <dbReference type="ARBA" id="ARBA00023253"/>
    </source>
</evidence>
<evidence type="ECO:0000313" key="10">
    <source>
        <dbReference type="EMBL" id="CAE7416106.1"/>
    </source>
</evidence>
<dbReference type="Proteomes" id="UP000649617">
    <property type="component" value="Unassembled WGS sequence"/>
</dbReference>
<dbReference type="OrthoDB" id="4155914at2759"/>
<keyword evidence="6" id="KW-0119">Carbohydrate metabolism</keyword>
<dbReference type="GO" id="GO:0005783">
    <property type="term" value="C:endoplasmic reticulum"/>
    <property type="evidence" value="ECO:0007669"/>
    <property type="project" value="UniProtKB-SubCell"/>
</dbReference>
<dbReference type="AlphaFoldDB" id="A0A812R1C6"/>
<feature type="non-terminal residue" evidence="10">
    <location>
        <position position="1"/>
    </location>
</feature>
<dbReference type="PANTHER" id="PTHR13398:SF0">
    <property type="entry name" value="GDP-FUCOSE PROTEIN O-FUCOSYLTRANSFERASE 2"/>
    <property type="match status" value="1"/>
</dbReference>
<dbReference type="PANTHER" id="PTHR13398">
    <property type="entry name" value="GDP-FUCOSE PROTEIN O-FUCOSYLTRANSFERASE 2"/>
    <property type="match status" value="1"/>
</dbReference>
<comment type="caution">
    <text evidence="10">The sequence shown here is derived from an EMBL/GenBank/DDBJ whole genome shotgun (WGS) entry which is preliminary data.</text>
</comment>
<feature type="compositionally biased region" description="Low complexity" evidence="9">
    <location>
        <begin position="22"/>
        <end position="35"/>
    </location>
</feature>
<name>A0A812R1C6_SYMPI</name>
<dbReference type="EMBL" id="CAJNIZ010018791">
    <property type="protein sequence ID" value="CAE7416106.1"/>
    <property type="molecule type" value="Genomic_DNA"/>
</dbReference>
<evidence type="ECO:0000256" key="8">
    <source>
        <dbReference type="ARBA" id="ARBA00026232"/>
    </source>
</evidence>
<dbReference type="InterPro" id="IPR045130">
    <property type="entry name" value="OFUT2-like"/>
</dbReference>
<proteinExistence type="inferred from homology"/>
<gene>
    <name evidence="10" type="primary">Pofut2</name>
    <name evidence="10" type="ORF">SPIL2461_LOCUS10258</name>
</gene>
<dbReference type="GO" id="GO:0006004">
    <property type="term" value="P:fucose metabolic process"/>
    <property type="evidence" value="ECO:0007669"/>
    <property type="project" value="UniProtKB-KW"/>
</dbReference>
<dbReference type="Gene3D" id="3.40.50.11350">
    <property type="match status" value="1"/>
</dbReference>